<dbReference type="AlphaFoldDB" id="B7Q5W4"/>
<keyword evidence="3" id="KW-1185">Reference proteome</keyword>
<dbReference type="InParanoid" id="B7Q5W4"/>
<evidence type="ECO:0000313" key="2">
    <source>
        <dbReference type="EnsemblMetazoa" id="ISCW011014-PA"/>
    </source>
</evidence>
<name>B7Q5W4_IXOSC</name>
<sequence>MGRDHPRNALGQHWPWRGLRKLGQFSSSSLRFHSAVLRCALFFPRFVICGTPSNRQRSKHSAQLLGRDEELILRRISR</sequence>
<proteinExistence type="predicted"/>
<dbReference type="HOGENOM" id="CLU_2624749_0_0_1"/>
<reference evidence="2" key="2">
    <citation type="submission" date="2020-05" db="UniProtKB">
        <authorList>
            <consortium name="EnsemblMetazoa"/>
        </authorList>
    </citation>
    <scope>IDENTIFICATION</scope>
    <source>
        <strain evidence="2">wikel</strain>
    </source>
</reference>
<organism>
    <name type="scientific">Ixodes scapularis</name>
    <name type="common">Black-legged tick</name>
    <name type="synonym">Deer tick</name>
    <dbReference type="NCBI Taxonomy" id="6945"/>
    <lineage>
        <taxon>Eukaryota</taxon>
        <taxon>Metazoa</taxon>
        <taxon>Ecdysozoa</taxon>
        <taxon>Arthropoda</taxon>
        <taxon>Chelicerata</taxon>
        <taxon>Arachnida</taxon>
        <taxon>Acari</taxon>
        <taxon>Parasitiformes</taxon>
        <taxon>Ixodida</taxon>
        <taxon>Ixodoidea</taxon>
        <taxon>Ixodidae</taxon>
        <taxon>Ixodinae</taxon>
        <taxon>Ixodes</taxon>
    </lineage>
</organism>
<dbReference type="EMBL" id="ABJB010040374">
    <property type="status" value="NOT_ANNOTATED_CDS"/>
    <property type="molecule type" value="Genomic_DNA"/>
</dbReference>
<reference evidence="1 3" key="1">
    <citation type="submission" date="2008-03" db="EMBL/GenBank/DDBJ databases">
        <title>Annotation of Ixodes scapularis.</title>
        <authorList>
            <consortium name="Ixodes scapularis Genome Project Consortium"/>
            <person name="Caler E."/>
            <person name="Hannick L.I."/>
            <person name="Bidwell S."/>
            <person name="Joardar V."/>
            <person name="Thiagarajan M."/>
            <person name="Amedeo P."/>
            <person name="Galinsky K.J."/>
            <person name="Schobel S."/>
            <person name="Inman J."/>
            <person name="Hostetler J."/>
            <person name="Miller J."/>
            <person name="Hammond M."/>
            <person name="Megy K."/>
            <person name="Lawson D."/>
            <person name="Kodira C."/>
            <person name="Sutton G."/>
            <person name="Meyer J."/>
            <person name="Hill C.A."/>
            <person name="Birren B."/>
            <person name="Nene V."/>
            <person name="Collins F."/>
            <person name="Alarcon-Chaidez F."/>
            <person name="Wikel S."/>
            <person name="Strausberg R."/>
        </authorList>
    </citation>
    <scope>NUCLEOTIDE SEQUENCE [LARGE SCALE GENOMIC DNA]</scope>
    <source>
        <strain evidence="3">Wikel</strain>
        <strain evidence="1">Wikel colony</strain>
    </source>
</reference>
<evidence type="ECO:0000313" key="1">
    <source>
        <dbReference type="EMBL" id="EEC14236.1"/>
    </source>
</evidence>
<dbReference type="EMBL" id="DS863808">
    <property type="protein sequence ID" value="EEC14236.1"/>
    <property type="molecule type" value="Genomic_DNA"/>
</dbReference>
<gene>
    <name evidence="1" type="ORF">IscW_ISCW011014</name>
</gene>
<dbReference type="EMBL" id="ABJB010091830">
    <property type="status" value="NOT_ANNOTATED_CDS"/>
    <property type="molecule type" value="Genomic_DNA"/>
</dbReference>
<dbReference type="EMBL" id="ABJB011132035">
    <property type="status" value="NOT_ANNOTATED_CDS"/>
    <property type="molecule type" value="Genomic_DNA"/>
</dbReference>
<dbReference type="EnsemblMetazoa" id="ISCW011014-RA">
    <property type="protein sequence ID" value="ISCW011014-PA"/>
    <property type="gene ID" value="ISCW011014"/>
</dbReference>
<evidence type="ECO:0000313" key="3">
    <source>
        <dbReference type="Proteomes" id="UP000001555"/>
    </source>
</evidence>
<dbReference type="PaxDb" id="6945-B7Q5W4"/>
<dbReference type="VEuPathDB" id="VectorBase:ISCI011014"/>
<dbReference type="Proteomes" id="UP000001555">
    <property type="component" value="Unassembled WGS sequence"/>
</dbReference>
<dbReference type="VEuPathDB" id="VectorBase:ISCW011014"/>
<protein>
    <submittedName>
        <fullName evidence="1 2">Uncharacterized protein</fullName>
    </submittedName>
</protein>
<accession>B7Q5W4</accession>